<reference evidence="2 3" key="1">
    <citation type="journal article" date="2010" name="Stand. Genomic Sci.">
        <title>Complete genome sequence of Spirosoma linguale type strain (1).</title>
        <authorList>
            <person name="Lail K."/>
            <person name="Sikorski J."/>
            <person name="Saunders E."/>
            <person name="Lapidus A."/>
            <person name="Glavina Del Rio T."/>
            <person name="Copeland A."/>
            <person name="Tice H."/>
            <person name="Cheng J.-F."/>
            <person name="Lucas S."/>
            <person name="Nolan M."/>
            <person name="Bruce D."/>
            <person name="Goodwin L."/>
            <person name="Pitluck S."/>
            <person name="Ivanova N."/>
            <person name="Mavromatis K."/>
            <person name="Ovchinnikova G."/>
            <person name="Pati A."/>
            <person name="Chen A."/>
            <person name="Palaniappan K."/>
            <person name="Land M."/>
            <person name="Hauser L."/>
            <person name="Chang Y.-J."/>
            <person name="Jeffries C.D."/>
            <person name="Chain P."/>
            <person name="Brettin T."/>
            <person name="Detter J.C."/>
            <person name="Schuetze A."/>
            <person name="Rohde M."/>
            <person name="Tindall B.J."/>
            <person name="Goeker M."/>
            <person name="Bristow J."/>
            <person name="Eisen J.A."/>
            <person name="Markowitz V."/>
            <person name="Hugenholtz P."/>
            <person name="Kyrpides N.C."/>
            <person name="Klenk H.-P."/>
            <person name="Chen F."/>
        </authorList>
    </citation>
    <scope>NUCLEOTIDE SEQUENCE [LARGE SCALE GENOMIC DNA]</scope>
    <source>
        <strain evidence="3">ATCC 33905 / DSM 74 / LMG 10896 / Claus 1</strain>
    </source>
</reference>
<proteinExistence type="predicted"/>
<dbReference type="AlphaFoldDB" id="D2QD94"/>
<dbReference type="RefSeq" id="WP_012924876.1">
    <property type="nucleotide sequence ID" value="NC_013730.1"/>
</dbReference>
<dbReference type="HOGENOM" id="CLU_075053_9_2_10"/>
<accession>D2QD94</accession>
<dbReference type="Proteomes" id="UP000002028">
    <property type="component" value="Chromosome"/>
</dbReference>
<evidence type="ECO:0000313" key="2">
    <source>
        <dbReference type="EMBL" id="ADB36324.1"/>
    </source>
</evidence>
<dbReference type="SUPFAM" id="SSF51206">
    <property type="entry name" value="cAMP-binding domain-like"/>
    <property type="match status" value="1"/>
</dbReference>
<dbReference type="eggNOG" id="COG0664">
    <property type="taxonomic scope" value="Bacteria"/>
</dbReference>
<dbReference type="PROSITE" id="PS50042">
    <property type="entry name" value="CNMP_BINDING_3"/>
    <property type="match status" value="1"/>
</dbReference>
<dbReference type="Gene3D" id="2.60.120.10">
    <property type="entry name" value="Jelly Rolls"/>
    <property type="match status" value="1"/>
</dbReference>
<dbReference type="InterPro" id="IPR018490">
    <property type="entry name" value="cNMP-bd_dom_sf"/>
</dbReference>
<organism evidence="2 3">
    <name type="scientific">Spirosoma linguale (strain ATCC 33905 / DSM 74 / LMG 10896 / Claus 1)</name>
    <dbReference type="NCBI Taxonomy" id="504472"/>
    <lineage>
        <taxon>Bacteria</taxon>
        <taxon>Pseudomonadati</taxon>
        <taxon>Bacteroidota</taxon>
        <taxon>Cytophagia</taxon>
        <taxon>Cytophagales</taxon>
        <taxon>Cytophagaceae</taxon>
        <taxon>Spirosoma</taxon>
    </lineage>
</organism>
<sequence>MIKLDKDIFPATDDKDFWAISKNVSRNDFVDFPNTFCDNMYLVKKGAIKIGIFSEEKEIILSFAMQGDLVCNLVSFLSGHVSKVYLQAIKKTELIGFTRARFDNLILHDKDFANNYRQALESKIVEILNRHIIQYPSDPKTRVEMLLKHRPDIFQHIPRKYIAYYLGLAPETLSRLQKY</sequence>
<evidence type="ECO:0000313" key="3">
    <source>
        <dbReference type="Proteomes" id="UP000002028"/>
    </source>
</evidence>
<dbReference type="Pfam" id="PF00027">
    <property type="entry name" value="cNMP_binding"/>
    <property type="match status" value="1"/>
</dbReference>
<feature type="domain" description="Cyclic nucleotide-binding" evidence="1">
    <location>
        <begin position="38"/>
        <end position="123"/>
    </location>
</feature>
<dbReference type="STRING" id="504472.Slin_0259"/>
<gene>
    <name evidence="2" type="ordered locus">Slin_0259</name>
</gene>
<name>D2QD94_SPILD</name>
<evidence type="ECO:0000259" key="1">
    <source>
        <dbReference type="PROSITE" id="PS50042"/>
    </source>
</evidence>
<dbReference type="EMBL" id="CP001769">
    <property type="protein sequence ID" value="ADB36324.1"/>
    <property type="molecule type" value="Genomic_DNA"/>
</dbReference>
<protein>
    <submittedName>
        <fullName evidence="2">Transcriptional regulator, Crp/Fnr family</fullName>
    </submittedName>
</protein>
<dbReference type="KEGG" id="sli:Slin_0259"/>
<dbReference type="InterPro" id="IPR014710">
    <property type="entry name" value="RmlC-like_jellyroll"/>
</dbReference>
<dbReference type="InterPro" id="IPR000595">
    <property type="entry name" value="cNMP-bd_dom"/>
</dbReference>
<keyword evidence="3" id="KW-1185">Reference proteome</keyword>